<evidence type="ECO:0000256" key="7">
    <source>
        <dbReference type="ARBA" id="ARBA00022840"/>
    </source>
</evidence>
<proteinExistence type="inferred from homology"/>
<dbReference type="InterPro" id="IPR016188">
    <property type="entry name" value="PurM-like_N"/>
</dbReference>
<feature type="domain" description="PurM-like C-terminal" evidence="14">
    <location>
        <begin position="186"/>
        <end position="346"/>
    </location>
</feature>
<evidence type="ECO:0000256" key="12">
    <source>
        <dbReference type="HAMAP-Rule" id="MF_00741"/>
    </source>
</evidence>
<dbReference type="PANTHER" id="PTHR10520:SF12">
    <property type="entry name" value="TRIFUNCTIONAL PURINE BIOSYNTHETIC PROTEIN ADENOSINE-3"/>
    <property type="match status" value="1"/>
</dbReference>
<gene>
    <name evidence="12 15" type="primary">purM</name>
    <name evidence="15" type="ORF">GCM10011503_07050</name>
</gene>
<evidence type="ECO:0000259" key="14">
    <source>
        <dbReference type="Pfam" id="PF02769"/>
    </source>
</evidence>
<evidence type="ECO:0000256" key="10">
    <source>
        <dbReference type="ARBA" id="ARBA00033093"/>
    </source>
</evidence>
<organism evidence="15 16">
    <name type="scientific">Henriciella pelagia</name>
    <dbReference type="NCBI Taxonomy" id="1977912"/>
    <lineage>
        <taxon>Bacteria</taxon>
        <taxon>Pseudomonadati</taxon>
        <taxon>Pseudomonadota</taxon>
        <taxon>Alphaproteobacteria</taxon>
        <taxon>Hyphomonadales</taxon>
        <taxon>Hyphomonadaceae</taxon>
        <taxon>Henriciella</taxon>
    </lineage>
</organism>
<comment type="catalytic activity">
    <reaction evidence="11 12">
        <text>2-formamido-N(1)-(5-O-phospho-beta-D-ribosyl)acetamidine + ATP = 5-amino-1-(5-phospho-beta-D-ribosyl)imidazole + ADP + phosphate + H(+)</text>
        <dbReference type="Rhea" id="RHEA:23032"/>
        <dbReference type="ChEBI" id="CHEBI:15378"/>
        <dbReference type="ChEBI" id="CHEBI:30616"/>
        <dbReference type="ChEBI" id="CHEBI:43474"/>
        <dbReference type="ChEBI" id="CHEBI:137981"/>
        <dbReference type="ChEBI" id="CHEBI:147287"/>
        <dbReference type="ChEBI" id="CHEBI:456216"/>
        <dbReference type="EC" id="6.3.3.1"/>
    </reaction>
</comment>
<protein>
    <recommendedName>
        <fullName evidence="4 12">Phosphoribosylformylglycinamidine cyclo-ligase</fullName>
        <ecNumber evidence="3 12">6.3.3.1</ecNumber>
    </recommendedName>
    <alternativeName>
        <fullName evidence="9 12">AIR synthase</fullName>
    </alternativeName>
    <alternativeName>
        <fullName evidence="10 12">AIRS</fullName>
    </alternativeName>
    <alternativeName>
        <fullName evidence="8 12">Phosphoribosyl-aminoimidazole synthetase</fullName>
    </alternativeName>
</protein>
<comment type="subcellular location">
    <subcellularLocation>
        <location evidence="12">Cytoplasm</location>
    </subcellularLocation>
</comment>
<dbReference type="RefSeq" id="WP_233357071.1">
    <property type="nucleotide sequence ID" value="NZ_BMKF01000001.1"/>
</dbReference>
<keyword evidence="7 12" id="KW-0067">ATP-binding</keyword>
<dbReference type="SUPFAM" id="SSF56042">
    <property type="entry name" value="PurM C-terminal domain-like"/>
    <property type="match status" value="1"/>
</dbReference>
<evidence type="ECO:0000313" key="15">
    <source>
        <dbReference type="EMBL" id="GGB61096.1"/>
    </source>
</evidence>
<feature type="domain" description="PurM-like N-terminal" evidence="13">
    <location>
        <begin position="68"/>
        <end position="173"/>
    </location>
</feature>
<dbReference type="PANTHER" id="PTHR10520">
    <property type="entry name" value="TRIFUNCTIONAL PURINE BIOSYNTHETIC PROTEIN ADENOSINE-3-RELATED"/>
    <property type="match status" value="1"/>
</dbReference>
<evidence type="ECO:0000256" key="8">
    <source>
        <dbReference type="ARBA" id="ARBA00031908"/>
    </source>
</evidence>
<dbReference type="SUPFAM" id="SSF55326">
    <property type="entry name" value="PurM N-terminal domain-like"/>
    <property type="match status" value="1"/>
</dbReference>
<evidence type="ECO:0000256" key="5">
    <source>
        <dbReference type="ARBA" id="ARBA00022598"/>
    </source>
</evidence>
<dbReference type="InterPro" id="IPR004733">
    <property type="entry name" value="PurM_cligase"/>
</dbReference>
<accession>A0ABQ1J6V8</accession>
<dbReference type="InterPro" id="IPR010918">
    <property type="entry name" value="PurM-like_C_dom"/>
</dbReference>
<dbReference type="EMBL" id="BMKF01000001">
    <property type="protein sequence ID" value="GGB61096.1"/>
    <property type="molecule type" value="Genomic_DNA"/>
</dbReference>
<evidence type="ECO:0000259" key="13">
    <source>
        <dbReference type="Pfam" id="PF00586"/>
    </source>
</evidence>
<evidence type="ECO:0000313" key="16">
    <source>
        <dbReference type="Proteomes" id="UP000628854"/>
    </source>
</evidence>
<evidence type="ECO:0000256" key="9">
    <source>
        <dbReference type="ARBA" id="ARBA00032931"/>
    </source>
</evidence>
<evidence type="ECO:0000256" key="1">
    <source>
        <dbReference type="ARBA" id="ARBA00004686"/>
    </source>
</evidence>
<evidence type="ECO:0000256" key="3">
    <source>
        <dbReference type="ARBA" id="ARBA00013047"/>
    </source>
</evidence>
<comment type="similarity">
    <text evidence="2 12">Belongs to the AIR synthase family.</text>
</comment>
<comment type="pathway">
    <text evidence="1 12">Purine metabolism; IMP biosynthesis via de novo pathway; 5-amino-1-(5-phospho-D-ribosyl)imidazole from N(2)-formyl-N(1)-(5-phospho-D-ribosyl)glycinamide: step 2/2.</text>
</comment>
<evidence type="ECO:0000256" key="4">
    <source>
        <dbReference type="ARBA" id="ARBA00020367"/>
    </source>
</evidence>
<keyword evidence="16" id="KW-1185">Reference proteome</keyword>
<evidence type="ECO:0000256" key="6">
    <source>
        <dbReference type="ARBA" id="ARBA00022741"/>
    </source>
</evidence>
<keyword evidence="6 12" id="KW-0547">Nucleotide-binding</keyword>
<keyword evidence="12" id="KW-0963">Cytoplasm</keyword>
<reference evidence="16" key="1">
    <citation type="journal article" date="2019" name="Int. J. Syst. Evol. Microbiol.">
        <title>The Global Catalogue of Microorganisms (GCM) 10K type strain sequencing project: providing services to taxonomists for standard genome sequencing and annotation.</title>
        <authorList>
            <consortium name="The Broad Institute Genomics Platform"/>
            <consortium name="The Broad Institute Genome Sequencing Center for Infectious Disease"/>
            <person name="Wu L."/>
            <person name="Ma J."/>
        </authorList>
    </citation>
    <scope>NUCLEOTIDE SEQUENCE [LARGE SCALE GENOMIC DNA]</scope>
    <source>
        <strain evidence="16">CGMCC 1.15928</strain>
    </source>
</reference>
<dbReference type="EC" id="6.3.3.1" evidence="3 12"/>
<name>A0ABQ1J6V8_9PROT</name>
<dbReference type="HAMAP" id="MF_00741">
    <property type="entry name" value="AIRS"/>
    <property type="match status" value="1"/>
</dbReference>
<dbReference type="InterPro" id="IPR036921">
    <property type="entry name" value="PurM-like_N_sf"/>
</dbReference>
<keyword evidence="5 12" id="KW-0436">Ligase</keyword>
<dbReference type="CDD" id="cd02196">
    <property type="entry name" value="PurM"/>
    <property type="match status" value="1"/>
</dbReference>
<dbReference type="Gene3D" id="3.90.650.10">
    <property type="entry name" value="PurM-like C-terminal domain"/>
    <property type="match status" value="1"/>
</dbReference>
<dbReference type="Pfam" id="PF00586">
    <property type="entry name" value="AIRS"/>
    <property type="match status" value="1"/>
</dbReference>
<sequence length="347" mass="36574">MLTRSSMTTKDNTPLSYKDAGVDIEAGERLVDAISPLAKATRRAGVMGGLGGFGALFDLKKDGWSDPVLVSGTDGVGTKLMLAFDTGIHNTVGIDLVAMCANDVLAQGAEPLFFLDYFACGKLEGGIAEAVISGIAEGCKQAGCALVGGETAEMPGMYPPGHYDLAGFVVGAVERSDIVPRMGDMKAGDVLIGIASSGPHSNGYSLIRRIVERTGLKWDAASPFGAGTLGEALLTPTRLYSKAALPLIKGGRIKGLAHITGGGLTENVPRMLPDHLTPRFDRSSWTAPDVFHWLQSEGRVDEDEMHRTFNMGIGLVFAVAPQDVDEIVSELSDLGERPVIIGEVSEK</sequence>
<dbReference type="NCBIfam" id="TIGR00878">
    <property type="entry name" value="purM"/>
    <property type="match status" value="1"/>
</dbReference>
<dbReference type="Gene3D" id="3.30.1330.10">
    <property type="entry name" value="PurM-like, N-terminal domain"/>
    <property type="match status" value="1"/>
</dbReference>
<dbReference type="InterPro" id="IPR036676">
    <property type="entry name" value="PurM-like_C_sf"/>
</dbReference>
<evidence type="ECO:0000256" key="11">
    <source>
        <dbReference type="ARBA" id="ARBA00049057"/>
    </source>
</evidence>
<dbReference type="Pfam" id="PF02769">
    <property type="entry name" value="AIRS_C"/>
    <property type="match status" value="1"/>
</dbReference>
<comment type="caution">
    <text evidence="15">The sequence shown here is derived from an EMBL/GenBank/DDBJ whole genome shotgun (WGS) entry which is preliminary data.</text>
</comment>
<evidence type="ECO:0000256" key="2">
    <source>
        <dbReference type="ARBA" id="ARBA00010280"/>
    </source>
</evidence>
<dbReference type="Proteomes" id="UP000628854">
    <property type="component" value="Unassembled WGS sequence"/>
</dbReference>
<keyword evidence="12" id="KW-0658">Purine biosynthesis</keyword>